<reference evidence="10" key="1">
    <citation type="submission" date="2016-05" db="EMBL/GenBank/DDBJ databases">
        <authorList>
            <person name="Liu B."/>
            <person name="Wang J."/>
            <person name="Zhu Y."/>
            <person name="Liu G."/>
            <person name="Chen Q."/>
            <person name="Chen Z."/>
            <person name="Lan J."/>
            <person name="Che J."/>
            <person name="Ge C."/>
            <person name="Shi H."/>
            <person name="Pan Z."/>
            <person name="Liu X."/>
        </authorList>
    </citation>
    <scope>NUCLEOTIDE SEQUENCE [LARGE SCALE GENOMIC DNA]</scope>
    <source>
        <strain evidence="10">FJAT-27215</strain>
    </source>
</reference>
<comment type="subcellular location">
    <subcellularLocation>
        <location evidence="1">Membrane</location>
        <topology evidence="1">Multi-pass membrane protein</topology>
    </subcellularLocation>
</comment>
<keyword evidence="7 8" id="KW-0472">Membrane</keyword>
<evidence type="ECO:0000256" key="6">
    <source>
        <dbReference type="ARBA" id="ARBA00022989"/>
    </source>
</evidence>
<dbReference type="EMBL" id="MAYT01000031">
    <property type="protein sequence ID" value="OCA81244.1"/>
    <property type="molecule type" value="Genomic_DNA"/>
</dbReference>
<feature type="transmembrane region" description="Helical" evidence="8">
    <location>
        <begin position="110"/>
        <end position="128"/>
    </location>
</feature>
<feature type="transmembrane region" description="Helical" evidence="8">
    <location>
        <begin position="134"/>
        <end position="154"/>
    </location>
</feature>
<comment type="caution">
    <text evidence="9">The sequence shown here is derived from an EMBL/GenBank/DDBJ whole genome shotgun (WGS) entry which is preliminary data.</text>
</comment>
<dbReference type="GO" id="GO:0016020">
    <property type="term" value="C:membrane"/>
    <property type="evidence" value="ECO:0007669"/>
    <property type="project" value="UniProtKB-SubCell"/>
</dbReference>
<feature type="transmembrane region" description="Helical" evidence="8">
    <location>
        <begin position="265"/>
        <end position="287"/>
    </location>
</feature>
<dbReference type="RefSeq" id="WP_065412068.1">
    <property type="nucleotide sequence ID" value="NZ_MAYT01000031.1"/>
</dbReference>
<evidence type="ECO:0000256" key="4">
    <source>
        <dbReference type="ARBA" id="ARBA00022544"/>
    </source>
</evidence>
<evidence type="ECO:0000313" key="10">
    <source>
        <dbReference type="Proteomes" id="UP000092578"/>
    </source>
</evidence>
<dbReference type="Proteomes" id="UP000092578">
    <property type="component" value="Unassembled WGS sequence"/>
</dbReference>
<feature type="transmembrane region" description="Helical" evidence="8">
    <location>
        <begin position="214"/>
        <end position="235"/>
    </location>
</feature>
<name>A0A1B9ABM9_9BACI</name>
<feature type="transmembrane region" description="Helical" evidence="8">
    <location>
        <begin position="33"/>
        <end position="55"/>
    </location>
</feature>
<evidence type="ECO:0000256" key="2">
    <source>
        <dbReference type="ARBA" id="ARBA00007998"/>
    </source>
</evidence>
<feature type="transmembrane region" description="Helical" evidence="8">
    <location>
        <begin position="308"/>
        <end position="327"/>
    </location>
</feature>
<evidence type="ECO:0000256" key="1">
    <source>
        <dbReference type="ARBA" id="ARBA00004141"/>
    </source>
</evidence>
<proteinExistence type="inferred from homology"/>
<keyword evidence="5 8" id="KW-0812">Transmembrane</keyword>
<dbReference type="GO" id="GO:0009847">
    <property type="term" value="P:spore germination"/>
    <property type="evidence" value="ECO:0007669"/>
    <property type="project" value="InterPro"/>
</dbReference>
<dbReference type="PANTHER" id="PTHR34975:SF2">
    <property type="entry name" value="SPORE GERMINATION PROTEIN A2"/>
    <property type="match status" value="1"/>
</dbReference>
<evidence type="ECO:0000256" key="3">
    <source>
        <dbReference type="ARBA" id="ARBA00022448"/>
    </source>
</evidence>
<evidence type="ECO:0000256" key="7">
    <source>
        <dbReference type="ARBA" id="ARBA00023136"/>
    </source>
</evidence>
<dbReference type="PANTHER" id="PTHR34975">
    <property type="entry name" value="SPORE GERMINATION PROTEIN A2"/>
    <property type="match status" value="1"/>
</dbReference>
<feature type="transmembrane region" description="Helical" evidence="8">
    <location>
        <begin position="6"/>
        <end position="26"/>
    </location>
</feature>
<sequence>MNRYFYYLLAVNMVAHIITSVPMVLFEARKGGAIVSMILSLILGTIMIYWITKIFTCFPGKGYPELLKEYTSKWISFPLLLSTALVWFTAGLITVITYSALLRRFLTPEMPLMGIISMIVLFVSFGILMNSRSVLYTVEIVALLSIPFTIFIFIKMYLDKGMNWDFVREAMMYIGNMPDYPSFSASLYVILGPANLIIFNRVFTDKQKMTWKQLLIIGITGAFALFTSYFIPIGFQGFQHINHLVHPWFLTADSIRMKFGFIERVLFIFALVNLAVSFLSILVHWHVTTELLKNIIWFKKFQWKGYNLTPLVFVVLFWIGSLVIIPYLTEPQLHTYTEYALNFLSPYVLVILFSLLWIKKRARA</sequence>
<accession>A0A1B9ABM9</accession>
<feature type="transmembrane region" description="Helical" evidence="8">
    <location>
        <begin position="339"/>
        <end position="358"/>
    </location>
</feature>
<keyword evidence="6 8" id="KW-1133">Transmembrane helix</keyword>
<evidence type="ECO:0000256" key="5">
    <source>
        <dbReference type="ARBA" id="ARBA00022692"/>
    </source>
</evidence>
<keyword evidence="3" id="KW-0813">Transport</keyword>
<organism evidence="9 10">
    <name type="scientific">Pseudobacillus wudalianchiensis</name>
    <dbReference type="NCBI Taxonomy" id="1743143"/>
    <lineage>
        <taxon>Bacteria</taxon>
        <taxon>Bacillati</taxon>
        <taxon>Bacillota</taxon>
        <taxon>Bacilli</taxon>
        <taxon>Bacillales</taxon>
        <taxon>Bacillaceae</taxon>
        <taxon>Pseudobacillus</taxon>
    </lineage>
</organism>
<protein>
    <submittedName>
        <fullName evidence="9">Uncharacterized protein</fullName>
    </submittedName>
</protein>
<keyword evidence="10" id="KW-1185">Reference proteome</keyword>
<dbReference type="AlphaFoldDB" id="A0A1B9ABM9"/>
<comment type="similarity">
    <text evidence="2">Belongs to the amino acid-polyamine-organocation (APC) superfamily. Spore germination protein (SGP) (TC 2.A.3.9) family.</text>
</comment>
<gene>
    <name evidence="9" type="ORF">A8F95_15890</name>
</gene>
<keyword evidence="4" id="KW-0309">Germination</keyword>
<evidence type="ECO:0000313" key="9">
    <source>
        <dbReference type="EMBL" id="OCA81244.1"/>
    </source>
</evidence>
<feature type="transmembrane region" description="Helical" evidence="8">
    <location>
        <begin position="75"/>
        <end position="98"/>
    </location>
</feature>
<dbReference type="InterPro" id="IPR004761">
    <property type="entry name" value="Spore_GerAB"/>
</dbReference>
<dbReference type="Pfam" id="PF03845">
    <property type="entry name" value="Spore_permease"/>
    <property type="match status" value="1"/>
</dbReference>
<evidence type="ECO:0000256" key="8">
    <source>
        <dbReference type="SAM" id="Phobius"/>
    </source>
</evidence>